<dbReference type="RefSeq" id="XP_026192409.1">
    <property type="nucleotide sequence ID" value="XM_026336624.1"/>
</dbReference>
<evidence type="ECO:0000313" key="3">
    <source>
        <dbReference type="RefSeq" id="XP_026192409.1"/>
    </source>
</evidence>
<evidence type="ECO:0000313" key="2">
    <source>
        <dbReference type="Proteomes" id="UP000515125"/>
    </source>
</evidence>
<dbReference type="OrthoDB" id="346749at2759"/>
<organism evidence="2 3">
    <name type="scientific">Cyclospora cayetanensis</name>
    <dbReference type="NCBI Taxonomy" id="88456"/>
    <lineage>
        <taxon>Eukaryota</taxon>
        <taxon>Sar</taxon>
        <taxon>Alveolata</taxon>
        <taxon>Apicomplexa</taxon>
        <taxon>Conoidasida</taxon>
        <taxon>Coccidia</taxon>
        <taxon>Eucoccidiorida</taxon>
        <taxon>Eimeriorina</taxon>
        <taxon>Eimeriidae</taxon>
        <taxon>Cyclospora</taxon>
    </lineage>
</organism>
<dbReference type="GeneID" id="34617912"/>
<keyword evidence="2" id="KW-1185">Reference proteome</keyword>
<keyword evidence="1" id="KW-0472">Membrane</keyword>
<protein>
    <submittedName>
        <fullName evidence="3">Uncharacterized protein LOC34617912</fullName>
    </submittedName>
</protein>
<proteinExistence type="predicted"/>
<gene>
    <name evidence="3" type="primary">LOC34617912</name>
</gene>
<keyword evidence="1" id="KW-1133">Transmembrane helix</keyword>
<evidence type="ECO:0000256" key="1">
    <source>
        <dbReference type="SAM" id="Phobius"/>
    </source>
</evidence>
<sequence length="479" mass="50442">MAGLPHASRFRTALFKGAREAGEAFSRAFRAEDSVKAAPLTVPLTSSYRTSNEAVGEAEARPKSDPVLARPLEASIAPAAPITPMGAPATGLCLRSGSSKGKEGGPSLSEGAFIDSRLPYDGLDALGVSGGSHDGVGGGLASRLEESEGWFITDLLAGRDEDHDLRVRNGSYKSGPGSLVMVSSVDSLASMDGEESDDLPPSSSSARSVCEELETVHPPSPLPRILLHSENLSSETTQSGSALSGDIEEQIYRICQKRQSTLADEPDECHRDVPRFTGDRLYMIEAGHGWSTYPSLEALLCFLRETVKVFGSTHLRCTRFVLPVGEADTFLDELETIAPYSAQDFLRAAQAAASPMAFAVAARFCFMQFAEVLMTWGVAAEGSAAASAAVGEATATAASGAAAAGSAATFCTTVVAVTPWVLLAGGCVFAVFRYISKLQEVRSKVLVLPTAEAGEATEIREADEIALSARSGHCLIKWR</sequence>
<accession>A0A6P6RY30</accession>
<dbReference type="AlphaFoldDB" id="A0A6P6RY30"/>
<feature type="transmembrane region" description="Helical" evidence="1">
    <location>
        <begin position="417"/>
        <end position="435"/>
    </location>
</feature>
<dbReference type="Proteomes" id="UP000515125">
    <property type="component" value="Unplaced"/>
</dbReference>
<keyword evidence="1" id="KW-0812">Transmembrane</keyword>
<reference evidence="3" key="1">
    <citation type="submission" date="2025-08" db="UniProtKB">
        <authorList>
            <consortium name="RefSeq"/>
        </authorList>
    </citation>
    <scope>IDENTIFICATION</scope>
</reference>
<name>A0A6P6RY30_9EIME</name>